<comment type="caution">
    <text evidence="1">The sequence shown here is derived from an EMBL/GenBank/DDBJ whole genome shotgun (WGS) entry which is preliminary data.</text>
</comment>
<evidence type="ECO:0000313" key="2">
    <source>
        <dbReference type="Proteomes" id="UP001215280"/>
    </source>
</evidence>
<reference evidence="1" key="1">
    <citation type="submission" date="2023-03" db="EMBL/GenBank/DDBJ databases">
        <title>Massive genome expansion in bonnet fungi (Mycena s.s.) driven by repeated elements and novel gene families across ecological guilds.</title>
        <authorList>
            <consortium name="Lawrence Berkeley National Laboratory"/>
            <person name="Harder C.B."/>
            <person name="Miyauchi S."/>
            <person name="Viragh M."/>
            <person name="Kuo A."/>
            <person name="Thoen E."/>
            <person name="Andreopoulos B."/>
            <person name="Lu D."/>
            <person name="Skrede I."/>
            <person name="Drula E."/>
            <person name="Henrissat B."/>
            <person name="Morin E."/>
            <person name="Kohler A."/>
            <person name="Barry K."/>
            <person name="LaButti K."/>
            <person name="Morin E."/>
            <person name="Salamov A."/>
            <person name="Lipzen A."/>
            <person name="Mereny Z."/>
            <person name="Hegedus B."/>
            <person name="Baldrian P."/>
            <person name="Stursova M."/>
            <person name="Weitz H."/>
            <person name="Taylor A."/>
            <person name="Grigoriev I.V."/>
            <person name="Nagy L.G."/>
            <person name="Martin F."/>
            <person name="Kauserud H."/>
        </authorList>
    </citation>
    <scope>NUCLEOTIDE SEQUENCE</scope>
    <source>
        <strain evidence="1">CBHHK188m</strain>
    </source>
</reference>
<dbReference type="Proteomes" id="UP001215280">
    <property type="component" value="Unassembled WGS sequence"/>
</dbReference>
<gene>
    <name evidence="1" type="ORF">DFH07DRAFT_818975</name>
</gene>
<sequence>MPPPSAWNRPCLPISRPRKSSVGVTLGFISSWERFQDTRISLGFRLAAGIVCGCAFTPFFGPESAASVPPEHTSIGILAALIVHLEANAPTPVLELGSPPFEMAQCLAAP</sequence>
<accession>A0AAD7J6K2</accession>
<dbReference type="EMBL" id="JARJLG010000056">
    <property type="protein sequence ID" value="KAJ7758184.1"/>
    <property type="molecule type" value="Genomic_DNA"/>
</dbReference>
<name>A0AAD7J6K2_9AGAR</name>
<dbReference type="AlphaFoldDB" id="A0AAD7J6K2"/>
<protein>
    <submittedName>
        <fullName evidence="1">Uncharacterized protein</fullName>
    </submittedName>
</protein>
<organism evidence="1 2">
    <name type="scientific">Mycena maculata</name>
    <dbReference type="NCBI Taxonomy" id="230809"/>
    <lineage>
        <taxon>Eukaryota</taxon>
        <taxon>Fungi</taxon>
        <taxon>Dikarya</taxon>
        <taxon>Basidiomycota</taxon>
        <taxon>Agaricomycotina</taxon>
        <taxon>Agaricomycetes</taxon>
        <taxon>Agaricomycetidae</taxon>
        <taxon>Agaricales</taxon>
        <taxon>Marasmiineae</taxon>
        <taxon>Mycenaceae</taxon>
        <taxon>Mycena</taxon>
    </lineage>
</organism>
<evidence type="ECO:0000313" key="1">
    <source>
        <dbReference type="EMBL" id="KAJ7758184.1"/>
    </source>
</evidence>
<proteinExistence type="predicted"/>
<keyword evidence="2" id="KW-1185">Reference proteome</keyword>